<evidence type="ECO:0000313" key="2">
    <source>
        <dbReference type="Proteomes" id="UP000694892"/>
    </source>
</evidence>
<dbReference type="EMBL" id="CM004472">
    <property type="protein sequence ID" value="OCT84105.1"/>
    <property type="molecule type" value="Genomic_DNA"/>
</dbReference>
<accession>A0A974D4Q6</accession>
<reference evidence="2" key="1">
    <citation type="journal article" date="2016" name="Nature">
        <title>Genome evolution in the allotetraploid frog Xenopus laevis.</title>
        <authorList>
            <person name="Session A.M."/>
            <person name="Uno Y."/>
            <person name="Kwon T."/>
            <person name="Chapman J.A."/>
            <person name="Toyoda A."/>
            <person name="Takahashi S."/>
            <person name="Fukui A."/>
            <person name="Hikosaka A."/>
            <person name="Suzuki A."/>
            <person name="Kondo M."/>
            <person name="van Heeringen S.J."/>
            <person name="Quigley I."/>
            <person name="Heinz S."/>
            <person name="Ogino H."/>
            <person name="Ochi H."/>
            <person name="Hellsten U."/>
            <person name="Lyons J.B."/>
            <person name="Simakov O."/>
            <person name="Putnam N."/>
            <person name="Stites J."/>
            <person name="Kuroki Y."/>
            <person name="Tanaka T."/>
            <person name="Michiue T."/>
            <person name="Watanabe M."/>
            <person name="Bogdanovic O."/>
            <person name="Lister R."/>
            <person name="Georgiou G."/>
            <person name="Paranjpe S.S."/>
            <person name="van Kruijsbergen I."/>
            <person name="Shu S."/>
            <person name="Carlson J."/>
            <person name="Kinoshita T."/>
            <person name="Ohta Y."/>
            <person name="Mawaribuchi S."/>
            <person name="Jenkins J."/>
            <person name="Grimwood J."/>
            <person name="Schmutz J."/>
            <person name="Mitros T."/>
            <person name="Mozaffari S.V."/>
            <person name="Suzuki Y."/>
            <person name="Haramoto Y."/>
            <person name="Yamamoto T.S."/>
            <person name="Takagi C."/>
            <person name="Heald R."/>
            <person name="Miller K."/>
            <person name="Haudenschild C."/>
            <person name="Kitzman J."/>
            <person name="Nakayama T."/>
            <person name="Izutsu Y."/>
            <person name="Robert J."/>
            <person name="Fortriede J."/>
            <person name="Burns K."/>
            <person name="Lotay V."/>
            <person name="Karimi K."/>
            <person name="Yasuoka Y."/>
            <person name="Dichmann D.S."/>
            <person name="Flajnik M.F."/>
            <person name="Houston D.W."/>
            <person name="Shendure J."/>
            <person name="DuPasquier L."/>
            <person name="Vize P.D."/>
            <person name="Zorn A.M."/>
            <person name="Ito M."/>
            <person name="Marcotte E.M."/>
            <person name="Wallingford J.B."/>
            <person name="Ito Y."/>
            <person name="Asashima M."/>
            <person name="Ueno N."/>
            <person name="Matsuda Y."/>
            <person name="Veenstra G.J."/>
            <person name="Fujiyama A."/>
            <person name="Harland R.M."/>
            <person name="Taira M."/>
            <person name="Rokhsar D.S."/>
        </authorList>
    </citation>
    <scope>NUCLEOTIDE SEQUENCE [LARGE SCALE GENOMIC DNA]</scope>
    <source>
        <strain evidence="2">J</strain>
    </source>
</reference>
<organism evidence="1 2">
    <name type="scientific">Xenopus laevis</name>
    <name type="common">African clawed frog</name>
    <dbReference type="NCBI Taxonomy" id="8355"/>
    <lineage>
        <taxon>Eukaryota</taxon>
        <taxon>Metazoa</taxon>
        <taxon>Chordata</taxon>
        <taxon>Craniata</taxon>
        <taxon>Vertebrata</taxon>
        <taxon>Euteleostomi</taxon>
        <taxon>Amphibia</taxon>
        <taxon>Batrachia</taxon>
        <taxon>Anura</taxon>
        <taxon>Pipoidea</taxon>
        <taxon>Pipidae</taxon>
        <taxon>Xenopodinae</taxon>
        <taxon>Xenopus</taxon>
        <taxon>Xenopus</taxon>
    </lineage>
</organism>
<proteinExistence type="predicted"/>
<evidence type="ECO:0000313" key="1">
    <source>
        <dbReference type="EMBL" id="OCT84105.1"/>
    </source>
</evidence>
<name>A0A974D4Q6_XENLA</name>
<sequence length="88" mass="9831">MQHAYKQFALCYIDGQWHISGATTLRQATHKHFSKGPGAETQTLLSPCLHAFCPLANNLKKLESLPTNTLEIEKGTKRFAAWSAVKTF</sequence>
<dbReference type="Proteomes" id="UP000694892">
    <property type="component" value="Chromosome 4L"/>
</dbReference>
<gene>
    <name evidence="1" type="ORF">XELAEV_18022244mg</name>
</gene>
<protein>
    <submittedName>
        <fullName evidence="1">Uncharacterized protein</fullName>
    </submittedName>
</protein>
<dbReference type="AlphaFoldDB" id="A0A974D4Q6"/>